<dbReference type="AlphaFoldDB" id="A0AAE3D6P1"/>
<sequence length="107" mass="12151">MAGKLKFAQNLYLGEGIAPEKLDKLKKRLNKKPLLANVYLITPARNPADQLDIFDARQLVQPHYKDEEFLVLGMASGYEDALQLIERITGECLKARGDCNLREYLLC</sequence>
<dbReference type="RefSeq" id="WP_117466318.1">
    <property type="nucleotide sequence ID" value="NZ_JAJEPV010000018.1"/>
</dbReference>
<gene>
    <name evidence="1" type="ORF">LKD75_08740</name>
</gene>
<name>A0AAE3D6P1_9FIRM</name>
<dbReference type="Proteomes" id="UP001197795">
    <property type="component" value="Unassembled WGS sequence"/>
</dbReference>
<accession>A0AAE3D6P1</accession>
<comment type="caution">
    <text evidence="1">The sequence shown here is derived from an EMBL/GenBank/DDBJ whole genome shotgun (WGS) entry which is preliminary data.</text>
</comment>
<proteinExistence type="predicted"/>
<organism evidence="1 2">
    <name type="scientific">Waltera acetigignens</name>
    <dbReference type="NCBI Taxonomy" id="2981769"/>
    <lineage>
        <taxon>Bacteria</taxon>
        <taxon>Bacillati</taxon>
        <taxon>Bacillota</taxon>
        <taxon>Clostridia</taxon>
        <taxon>Lachnospirales</taxon>
        <taxon>Lachnospiraceae</taxon>
        <taxon>Waltera</taxon>
    </lineage>
</organism>
<evidence type="ECO:0000313" key="2">
    <source>
        <dbReference type="Proteomes" id="UP001197795"/>
    </source>
</evidence>
<dbReference type="EMBL" id="JAJEPV010000018">
    <property type="protein sequence ID" value="MCC2119668.1"/>
    <property type="molecule type" value="Genomic_DNA"/>
</dbReference>
<keyword evidence="2" id="KW-1185">Reference proteome</keyword>
<protein>
    <submittedName>
        <fullName evidence="1">Uncharacterized protein</fullName>
    </submittedName>
</protein>
<evidence type="ECO:0000313" key="1">
    <source>
        <dbReference type="EMBL" id="MCC2119668.1"/>
    </source>
</evidence>
<reference evidence="1 2" key="1">
    <citation type="submission" date="2021-10" db="EMBL/GenBank/DDBJ databases">
        <title>Anaerobic single-cell dispensing facilitates the cultivation of human gut bacteria.</title>
        <authorList>
            <person name="Afrizal A."/>
        </authorList>
    </citation>
    <scope>NUCLEOTIDE SEQUENCE [LARGE SCALE GENOMIC DNA]</scope>
    <source>
        <strain evidence="1 2">CLA-AA-H273</strain>
    </source>
</reference>